<dbReference type="SUPFAM" id="SSF53223">
    <property type="entry name" value="Aminoacid dehydrogenase-like, N-terminal domain"/>
    <property type="match status" value="1"/>
</dbReference>
<feature type="domain" description="Malic enzyme NAD-binding" evidence="3">
    <location>
        <begin position="160"/>
        <end position="377"/>
    </location>
</feature>
<sequence length="378" mass="41696">MEEVYEKALKLHKEYNGKIEIGLKKDFNEDELKLVYTPGVAQPCKEIVNDKKNIYKYTMKSNTIAVITDGSAVLGLGDIGPEAALPVMEGKCALFKKFGDVNAFPICLNAHEVDEIVNIIKKISVGLGGINLEDISAPRCFEIEEKLKRELNIPIFHDDQHGTAIVVLAFLINALRLTKQEKSNLKIVVNGAGAAGIAIVQLLFEYGFKNIVVCDSKGTINSKRNDLNKYKQKLLSYTNKEDIHGNLKDAIKKADIFIGVSKGNIVTKEMVESMNANPIILAMANPIPEIFPEEAKKAGAYIVGTGRSDFDNQINNVLVFPALFSAILELGITNIDDSIKIKAAEAISSIISDEELSTKYLLPNAFDKRIRETILKKL</sequence>
<dbReference type="EMBL" id="CP101620">
    <property type="protein sequence ID" value="UTY38101.1"/>
    <property type="molecule type" value="Genomic_DNA"/>
</dbReference>
<reference evidence="5" key="1">
    <citation type="submission" date="2022-07" db="EMBL/GenBank/DDBJ databases">
        <title>Faecal culturing of patients with breast cancer.</title>
        <authorList>
            <person name="Teng N.M.Y."/>
            <person name="Kiu R."/>
            <person name="Evans R."/>
            <person name="Baker D.J."/>
            <person name="Zenner C."/>
            <person name="Robinson S.D."/>
            <person name="Hall L.J."/>
        </authorList>
    </citation>
    <scope>NUCLEOTIDE SEQUENCE</scope>
    <source>
        <strain evidence="5">LH1062</strain>
    </source>
</reference>
<dbReference type="InterPro" id="IPR051674">
    <property type="entry name" value="Malate_Decarboxylase"/>
</dbReference>
<dbReference type="PIRSF" id="PIRSF000106">
    <property type="entry name" value="ME"/>
    <property type="match status" value="1"/>
</dbReference>
<keyword evidence="2" id="KW-0560">Oxidoreductase</keyword>
<dbReference type="SUPFAM" id="SSF51735">
    <property type="entry name" value="NAD(P)-binding Rossmann-fold domains"/>
    <property type="match status" value="1"/>
</dbReference>
<dbReference type="SMART" id="SM00919">
    <property type="entry name" value="Malic_M"/>
    <property type="match status" value="1"/>
</dbReference>
<dbReference type="RefSeq" id="WP_290138187.1">
    <property type="nucleotide sequence ID" value="NZ_CP101620.1"/>
</dbReference>
<dbReference type="InterPro" id="IPR037062">
    <property type="entry name" value="Malic_N_dom_sf"/>
</dbReference>
<evidence type="ECO:0000259" key="3">
    <source>
        <dbReference type="SMART" id="SM00919"/>
    </source>
</evidence>
<evidence type="ECO:0000313" key="6">
    <source>
        <dbReference type="Proteomes" id="UP001060112"/>
    </source>
</evidence>
<dbReference type="SMART" id="SM01274">
    <property type="entry name" value="malic"/>
    <property type="match status" value="1"/>
</dbReference>
<dbReference type="Pfam" id="PF00390">
    <property type="entry name" value="malic"/>
    <property type="match status" value="1"/>
</dbReference>
<dbReference type="Gene3D" id="3.40.50.720">
    <property type="entry name" value="NAD(P)-binding Rossmann-like Domain"/>
    <property type="match status" value="1"/>
</dbReference>
<evidence type="ECO:0000259" key="4">
    <source>
        <dbReference type="SMART" id="SM01274"/>
    </source>
</evidence>
<evidence type="ECO:0000313" key="5">
    <source>
        <dbReference type="EMBL" id="UTY38101.1"/>
    </source>
</evidence>
<dbReference type="Gene3D" id="3.40.50.10380">
    <property type="entry name" value="Malic enzyme, N-terminal domain"/>
    <property type="match status" value="1"/>
</dbReference>
<feature type="domain" description="Malic enzyme N-terminal" evidence="4">
    <location>
        <begin position="16"/>
        <end position="148"/>
    </location>
</feature>
<accession>A0ABY5I1V8</accession>
<dbReference type="Proteomes" id="UP001060112">
    <property type="component" value="Chromosome"/>
</dbReference>
<dbReference type="PANTHER" id="PTHR43237:SF4">
    <property type="entry name" value="NADP-DEPENDENT MALIC ENZYME"/>
    <property type="match status" value="1"/>
</dbReference>
<organism evidence="5 6">
    <name type="scientific">Allocoprobacillus halotolerans</name>
    <dbReference type="NCBI Taxonomy" id="2944914"/>
    <lineage>
        <taxon>Bacteria</taxon>
        <taxon>Bacillati</taxon>
        <taxon>Bacillota</taxon>
        <taxon>Erysipelotrichia</taxon>
        <taxon>Erysipelotrichales</taxon>
        <taxon>Erysipelotrichaceae</taxon>
        <taxon>Allocoprobacillus</taxon>
    </lineage>
</organism>
<dbReference type="InterPro" id="IPR012301">
    <property type="entry name" value="Malic_N_dom"/>
</dbReference>
<dbReference type="InterPro" id="IPR045213">
    <property type="entry name" value="Malic_NAD-bd_bact_type"/>
</dbReference>
<dbReference type="Pfam" id="PF03949">
    <property type="entry name" value="Malic_M"/>
    <property type="match status" value="1"/>
</dbReference>
<dbReference type="CDD" id="cd05311">
    <property type="entry name" value="NAD_bind_2_malic_enz"/>
    <property type="match status" value="1"/>
</dbReference>
<gene>
    <name evidence="5" type="ORF">NMU03_10385</name>
</gene>
<keyword evidence="6" id="KW-1185">Reference proteome</keyword>
<comment type="similarity">
    <text evidence="1">Belongs to the malic enzymes family.</text>
</comment>
<dbReference type="InterPro" id="IPR012302">
    <property type="entry name" value="Malic_NAD-bd"/>
</dbReference>
<name>A0ABY5I1V8_9FIRM</name>
<proteinExistence type="inferred from homology"/>
<dbReference type="InterPro" id="IPR036291">
    <property type="entry name" value="NAD(P)-bd_dom_sf"/>
</dbReference>
<evidence type="ECO:0000256" key="1">
    <source>
        <dbReference type="ARBA" id="ARBA00008785"/>
    </source>
</evidence>
<dbReference type="InterPro" id="IPR046346">
    <property type="entry name" value="Aminoacid_DH-like_N_sf"/>
</dbReference>
<dbReference type="InterPro" id="IPR001891">
    <property type="entry name" value="Malic_OxRdtase"/>
</dbReference>
<dbReference type="PANTHER" id="PTHR43237">
    <property type="entry name" value="NADP-DEPENDENT MALIC ENZYME"/>
    <property type="match status" value="1"/>
</dbReference>
<protein>
    <submittedName>
        <fullName evidence="5">NADP-dependent malic enzyme</fullName>
    </submittedName>
</protein>
<evidence type="ECO:0000256" key="2">
    <source>
        <dbReference type="ARBA" id="ARBA00023002"/>
    </source>
</evidence>